<feature type="compositionally biased region" description="Acidic residues" evidence="3">
    <location>
        <begin position="530"/>
        <end position="542"/>
    </location>
</feature>
<dbReference type="Gene3D" id="3.80.10.10">
    <property type="entry name" value="Ribonuclease Inhibitor"/>
    <property type="match status" value="4"/>
</dbReference>
<feature type="region of interest" description="Disordered" evidence="3">
    <location>
        <begin position="487"/>
        <end position="512"/>
    </location>
</feature>
<reference evidence="5" key="1">
    <citation type="submission" date="2025-08" db="UniProtKB">
        <authorList>
            <consortium name="RefSeq"/>
        </authorList>
    </citation>
    <scope>IDENTIFICATION</scope>
</reference>
<gene>
    <name evidence="5" type="primary">LOC110980256</name>
</gene>
<keyword evidence="2" id="KW-0677">Repeat</keyword>
<accession>A0A8B7YIN7</accession>
<feature type="compositionally biased region" description="Basic and acidic residues" evidence="3">
    <location>
        <begin position="547"/>
        <end position="556"/>
    </location>
</feature>
<dbReference type="SMART" id="SM00369">
    <property type="entry name" value="LRR_TYP"/>
    <property type="match status" value="14"/>
</dbReference>
<evidence type="ECO:0000256" key="2">
    <source>
        <dbReference type="ARBA" id="ARBA00022737"/>
    </source>
</evidence>
<dbReference type="Pfam" id="PF13855">
    <property type="entry name" value="LRR_8"/>
    <property type="match status" value="3"/>
</dbReference>
<feature type="compositionally biased region" description="Polar residues" evidence="3">
    <location>
        <begin position="487"/>
        <end position="496"/>
    </location>
</feature>
<feature type="compositionally biased region" description="Low complexity" evidence="3">
    <location>
        <begin position="499"/>
        <end position="512"/>
    </location>
</feature>
<dbReference type="OrthoDB" id="2021138at2759"/>
<sequence length="635" mass="71306">MATTKDEPRGQQNGRTMGQTLDLSSTNLTEFAISKKELNTCSTLILDYNALSVLSEDVGEVLQSLSALSLTGNQLKELPSSFGKLWNLKELSLSENILTSLPKSLEGLCSLTVLKLVGNKLKELSEDFGTLKSLRRLELDENELTTLPGSFGLLENLEILEAADNSLEALPANFGGLRHLEVLNLSNNRLATLPRSFGSLPSLRRVDLSSNKLEELMDYFDSCHCLEKLFLTGNRLSTLPDWIGKLPKLQEISLRDNQLAAKPLPEAFGESSREGLMYLDMSGNFVMELPSTLGLLTHLDFLHLGSVIGELERRNFQNGNWIERLPDNFGNLTLLRELRAEENQLSCLPENFGDLVSLEFLDLGQNLLRRLPDSFSKLKNLRVCLLSKNNIELLPDNFGHLDGLLDLRLDCNRLTKLPDSFTRLTNLETLDLFDNHLIELPEVLKYLHKLQRLDLDEAEESEGGDSTSKQSRHINWTSVLAQAVQKGQSMWQSHEGASTRESSGRSSPSDECSLQRSYGARCTFSYNDEDNLSNLNDDDEDLLANSPDDRQSDSTHAHPSQEVTEAPEENWDDELEHISCYGYDRVYKHPVNDLHEPMGLEPNFAFTPSDEHVMNLPCPCINFDTEEGQFEDADD</sequence>
<dbReference type="GO" id="GO:0005737">
    <property type="term" value="C:cytoplasm"/>
    <property type="evidence" value="ECO:0007669"/>
    <property type="project" value="TreeGrafter"/>
</dbReference>
<dbReference type="GeneID" id="110980256"/>
<proteinExistence type="predicted"/>
<dbReference type="AlphaFoldDB" id="A0A8B7YIN7"/>
<protein>
    <submittedName>
        <fullName evidence="5">Leucine-rich repeat protein SHOC-2-like isoform X2</fullName>
    </submittedName>
</protein>
<dbReference type="RefSeq" id="XP_022092467.1">
    <property type="nucleotide sequence ID" value="XM_022236775.1"/>
</dbReference>
<dbReference type="FunFam" id="3.80.10.10:FF:001164">
    <property type="entry name" value="GH01279p"/>
    <property type="match status" value="1"/>
</dbReference>
<evidence type="ECO:0000313" key="4">
    <source>
        <dbReference type="Proteomes" id="UP000694845"/>
    </source>
</evidence>
<evidence type="ECO:0000256" key="1">
    <source>
        <dbReference type="ARBA" id="ARBA00022614"/>
    </source>
</evidence>
<name>A0A8B7YIN7_ACAPL</name>
<dbReference type="Pfam" id="PF00560">
    <property type="entry name" value="LRR_1"/>
    <property type="match status" value="2"/>
</dbReference>
<dbReference type="PANTHER" id="PTHR48051:SF1">
    <property type="entry name" value="RAS SUPPRESSOR PROTEIN 1"/>
    <property type="match status" value="1"/>
</dbReference>
<dbReference type="OMA" id="ITASMEH"/>
<dbReference type="SMART" id="SM00364">
    <property type="entry name" value="LRR_BAC"/>
    <property type="match status" value="11"/>
</dbReference>
<feature type="region of interest" description="Disordered" evidence="3">
    <location>
        <begin position="530"/>
        <end position="571"/>
    </location>
</feature>
<dbReference type="InterPro" id="IPR050216">
    <property type="entry name" value="LRR_domain-containing"/>
</dbReference>
<dbReference type="SMART" id="SM00365">
    <property type="entry name" value="LRR_SD22"/>
    <property type="match status" value="5"/>
</dbReference>
<dbReference type="PROSITE" id="PS51450">
    <property type="entry name" value="LRR"/>
    <property type="match status" value="5"/>
</dbReference>
<dbReference type="SUPFAM" id="SSF52058">
    <property type="entry name" value="L domain-like"/>
    <property type="match status" value="2"/>
</dbReference>
<keyword evidence="1" id="KW-0433">Leucine-rich repeat</keyword>
<evidence type="ECO:0000256" key="3">
    <source>
        <dbReference type="SAM" id="MobiDB-lite"/>
    </source>
</evidence>
<dbReference type="Proteomes" id="UP000694845">
    <property type="component" value="Unplaced"/>
</dbReference>
<dbReference type="InterPro" id="IPR003591">
    <property type="entry name" value="Leu-rich_rpt_typical-subtyp"/>
</dbReference>
<keyword evidence="4" id="KW-1185">Reference proteome</keyword>
<dbReference type="InterPro" id="IPR001611">
    <property type="entry name" value="Leu-rich_rpt"/>
</dbReference>
<dbReference type="PANTHER" id="PTHR48051">
    <property type="match status" value="1"/>
</dbReference>
<evidence type="ECO:0000313" key="5">
    <source>
        <dbReference type="RefSeq" id="XP_022092467.1"/>
    </source>
</evidence>
<organism evidence="4 5">
    <name type="scientific">Acanthaster planci</name>
    <name type="common">Crown-of-thorns starfish</name>
    <dbReference type="NCBI Taxonomy" id="133434"/>
    <lineage>
        <taxon>Eukaryota</taxon>
        <taxon>Metazoa</taxon>
        <taxon>Echinodermata</taxon>
        <taxon>Eleutherozoa</taxon>
        <taxon>Asterozoa</taxon>
        <taxon>Asteroidea</taxon>
        <taxon>Valvatacea</taxon>
        <taxon>Valvatida</taxon>
        <taxon>Acanthasteridae</taxon>
        <taxon>Acanthaster</taxon>
    </lineage>
</organism>
<dbReference type="InterPro" id="IPR032675">
    <property type="entry name" value="LRR_dom_sf"/>
</dbReference>